<evidence type="ECO:0000313" key="4">
    <source>
        <dbReference type="Proteomes" id="UP000046155"/>
    </source>
</evidence>
<dbReference type="Gene3D" id="2.20.230.10">
    <property type="entry name" value="Resuscitation-promoting factor rpfb"/>
    <property type="match status" value="1"/>
</dbReference>
<dbReference type="GO" id="GO:0019867">
    <property type="term" value="C:outer membrane"/>
    <property type="evidence" value="ECO:0007669"/>
    <property type="project" value="InterPro"/>
</dbReference>
<dbReference type="PANTHER" id="PTHR39160">
    <property type="entry name" value="CELL WALL-BINDING PROTEIN YOCH"/>
    <property type="match status" value="1"/>
</dbReference>
<sequence length="306" mass="33322">MIALAIALTGVLGWATISLARHEVKIQVDGKELHHKTFKRTVGDVLTEAGVQVKTIDRVTPDADEKVTDGMKVLVERAFPVYLVADGSIDTIYTTKTSVKDVIELASLSLGEKDRVNPSLDSIVEPDCEIRVTRVVEDTITEQFSIPAASERKADSSLVKGQQRVVREGTPGEGERQIQVVYEDGKEVARKTIQEQVVRAPVSRIVAYGTTSSISRGGNVIRFRKSLQMRATAYGPSTGSYTATGHKVARGMIAVDPRVIPLGTRLYVDGYGYGRALDVGGGHQRQPDRCFSPFRGRVPQVGCSHC</sequence>
<evidence type="ECO:0000313" key="3">
    <source>
        <dbReference type="EMBL" id="CEO87308.1"/>
    </source>
</evidence>
<dbReference type="Pfam" id="PF03990">
    <property type="entry name" value="DUF348"/>
    <property type="match status" value="2"/>
</dbReference>
<dbReference type="InterPro" id="IPR010611">
    <property type="entry name" value="3D_dom"/>
</dbReference>
<accession>A0A0B7MGH5</accession>
<dbReference type="PROSITE" id="PS51109">
    <property type="entry name" value="G5"/>
    <property type="match status" value="1"/>
</dbReference>
<dbReference type="SMART" id="SM01208">
    <property type="entry name" value="G5"/>
    <property type="match status" value="1"/>
</dbReference>
<dbReference type="InterPro" id="IPR007137">
    <property type="entry name" value="DUF348"/>
</dbReference>
<dbReference type="GO" id="GO:0009254">
    <property type="term" value="P:peptidoglycan turnover"/>
    <property type="evidence" value="ECO:0007669"/>
    <property type="project" value="InterPro"/>
</dbReference>
<keyword evidence="4" id="KW-1185">Reference proteome</keyword>
<dbReference type="AlphaFoldDB" id="A0A0B7MGH5"/>
<dbReference type="InterPro" id="IPR011098">
    <property type="entry name" value="G5_dom"/>
</dbReference>
<keyword evidence="1" id="KW-0732">Signal</keyword>
<dbReference type="Pfam" id="PF06725">
    <property type="entry name" value="3D"/>
    <property type="match status" value="1"/>
</dbReference>
<evidence type="ECO:0000256" key="1">
    <source>
        <dbReference type="ARBA" id="ARBA00022729"/>
    </source>
</evidence>
<proteinExistence type="predicted"/>
<dbReference type="CDD" id="cd22786">
    <property type="entry name" value="DPBB_YuiC-like"/>
    <property type="match status" value="1"/>
</dbReference>
<dbReference type="Proteomes" id="UP000046155">
    <property type="component" value="Unassembled WGS sequence"/>
</dbReference>
<dbReference type="GO" id="GO:0004553">
    <property type="term" value="F:hydrolase activity, hydrolyzing O-glycosyl compounds"/>
    <property type="evidence" value="ECO:0007669"/>
    <property type="project" value="InterPro"/>
</dbReference>
<gene>
    <name evidence="3" type="ORF">SSCH_10043</name>
</gene>
<evidence type="ECO:0000259" key="2">
    <source>
        <dbReference type="PROSITE" id="PS51109"/>
    </source>
</evidence>
<feature type="domain" description="G5" evidence="2">
    <location>
        <begin position="132"/>
        <end position="212"/>
    </location>
</feature>
<organism evidence="3 4">
    <name type="scientific">Syntrophaceticus schinkii</name>
    <dbReference type="NCBI Taxonomy" id="499207"/>
    <lineage>
        <taxon>Bacteria</taxon>
        <taxon>Bacillati</taxon>
        <taxon>Bacillota</taxon>
        <taxon>Clostridia</taxon>
        <taxon>Thermoanaerobacterales</taxon>
        <taxon>Thermoanaerobacterales Family III. Incertae Sedis</taxon>
        <taxon>Syntrophaceticus</taxon>
    </lineage>
</organism>
<reference evidence="4" key="1">
    <citation type="submission" date="2015-01" db="EMBL/GenBank/DDBJ databases">
        <authorList>
            <person name="Manzoor Shahid"/>
            <person name="Zubair Saima"/>
        </authorList>
    </citation>
    <scope>NUCLEOTIDE SEQUENCE [LARGE SCALE GENOMIC DNA]</scope>
    <source>
        <strain evidence="4">Sp3</strain>
    </source>
</reference>
<dbReference type="PANTHER" id="PTHR39160:SF4">
    <property type="entry name" value="RESUSCITATION-PROMOTING FACTOR RPFB"/>
    <property type="match status" value="1"/>
</dbReference>
<name>A0A0B7MGH5_9FIRM</name>
<dbReference type="InterPro" id="IPR051933">
    <property type="entry name" value="Resuscitation_pf_RpfB"/>
</dbReference>
<protein>
    <submittedName>
        <fullName evidence="3">Putative 3D domain protein</fullName>
    </submittedName>
</protein>
<dbReference type="EMBL" id="CDRZ01000001">
    <property type="protein sequence ID" value="CEO87308.1"/>
    <property type="molecule type" value="Genomic_DNA"/>
</dbReference>
<dbReference type="Pfam" id="PF07501">
    <property type="entry name" value="G5"/>
    <property type="match status" value="1"/>
</dbReference>